<evidence type="ECO:0000313" key="2">
    <source>
        <dbReference type="Proteomes" id="UP001222087"/>
    </source>
</evidence>
<dbReference type="RefSeq" id="WP_275087797.1">
    <property type="nucleotide sequence ID" value="NZ_CP119078.1"/>
</dbReference>
<dbReference type="Proteomes" id="UP001222087">
    <property type="component" value="Chromosome"/>
</dbReference>
<evidence type="ECO:0000313" key="1">
    <source>
        <dbReference type="EMBL" id="WED41973.1"/>
    </source>
</evidence>
<gene>
    <name evidence="1" type="ORF">PXX05_08490</name>
</gene>
<keyword evidence="2" id="KW-1185">Reference proteome</keyword>
<accession>A0ABY8AMR6</accession>
<sequence length="196" mass="22195">MSNSLEQFKNSYVAMQQANLNLLAKLAQSYPDLIDGPFYFSQTPWIDLDNKTLADFKALAIYQTIDKKLLPSLYPGVDFSPGKNTPIETLLAPKKLNPIQIAQAVESTKEIANIMLQESRNTITGCESILNFLKSCLNFLGTIITFGQRQNFFETTTFQLDQIKEIQDKIHMSFETLVEEEKVTELASTFNNQLVL</sequence>
<dbReference type="EMBL" id="CP119078">
    <property type="protein sequence ID" value="WED41973.1"/>
    <property type="molecule type" value="Genomic_DNA"/>
</dbReference>
<organism evidence="1 2">
    <name type="scientific">Legionella cardiaca</name>
    <dbReference type="NCBI Taxonomy" id="1071983"/>
    <lineage>
        <taxon>Bacteria</taxon>
        <taxon>Pseudomonadati</taxon>
        <taxon>Pseudomonadota</taxon>
        <taxon>Gammaproteobacteria</taxon>
        <taxon>Legionellales</taxon>
        <taxon>Legionellaceae</taxon>
        <taxon>Legionella</taxon>
    </lineage>
</organism>
<name>A0ABY8AMR6_9GAMM</name>
<reference evidence="1 2" key="1">
    <citation type="submission" date="2023-02" db="EMBL/GenBank/DDBJ databases">
        <title>Genome Sequence of L. cardiaca H63T.</title>
        <authorList>
            <person name="Lopez A.E."/>
            <person name="Cianciotto N.P."/>
        </authorList>
    </citation>
    <scope>NUCLEOTIDE SEQUENCE [LARGE SCALE GENOMIC DNA]</scope>
    <source>
        <strain evidence="1 2">H63</strain>
    </source>
</reference>
<protein>
    <submittedName>
        <fullName evidence="1">Uncharacterized protein</fullName>
    </submittedName>
</protein>
<proteinExistence type="predicted"/>